<gene>
    <name evidence="1" type="ORF">S01H4_59100</name>
</gene>
<reference evidence="1" key="1">
    <citation type="journal article" date="2014" name="Front. Microbiol.">
        <title>High frequency of phylogenetically diverse reductive dehalogenase-homologous genes in deep subseafloor sedimentary metagenomes.</title>
        <authorList>
            <person name="Kawai M."/>
            <person name="Futagami T."/>
            <person name="Toyoda A."/>
            <person name="Takaki Y."/>
            <person name="Nishi S."/>
            <person name="Hori S."/>
            <person name="Arai W."/>
            <person name="Tsubouchi T."/>
            <person name="Morono Y."/>
            <person name="Uchiyama I."/>
            <person name="Ito T."/>
            <person name="Fujiyama A."/>
            <person name="Inagaki F."/>
            <person name="Takami H."/>
        </authorList>
    </citation>
    <scope>NUCLEOTIDE SEQUENCE</scope>
    <source>
        <strain evidence="1">Expedition CK06-06</strain>
    </source>
</reference>
<comment type="caution">
    <text evidence="1">The sequence shown here is derived from an EMBL/GenBank/DDBJ whole genome shotgun (WGS) entry which is preliminary data.</text>
</comment>
<sequence>DDFAVSVKQDRQEQGRRIYRELHPDWKDIINQWSSIAGRTDLLLKHGQVEKVENKPRSKKYKKTFKEALRDYMLRWDGNKYVCYISEKELLQNLSDAGYVAYYRDISIPKLIEFRRNDERVLIQVRARR</sequence>
<protein>
    <submittedName>
        <fullName evidence="1">Uncharacterized protein</fullName>
    </submittedName>
</protein>
<dbReference type="EMBL" id="BART01034610">
    <property type="protein sequence ID" value="GAH06323.1"/>
    <property type="molecule type" value="Genomic_DNA"/>
</dbReference>
<feature type="non-terminal residue" evidence="1">
    <location>
        <position position="1"/>
    </location>
</feature>
<accession>X1ECB9</accession>
<name>X1ECB9_9ZZZZ</name>
<proteinExistence type="predicted"/>
<evidence type="ECO:0000313" key="1">
    <source>
        <dbReference type="EMBL" id="GAH06323.1"/>
    </source>
</evidence>
<dbReference type="AlphaFoldDB" id="X1ECB9"/>
<organism evidence="1">
    <name type="scientific">marine sediment metagenome</name>
    <dbReference type="NCBI Taxonomy" id="412755"/>
    <lineage>
        <taxon>unclassified sequences</taxon>
        <taxon>metagenomes</taxon>
        <taxon>ecological metagenomes</taxon>
    </lineage>
</organism>